<dbReference type="PANTHER" id="PTHR43124">
    <property type="entry name" value="PURINE EFFLUX PUMP PBUE"/>
    <property type="match status" value="1"/>
</dbReference>
<feature type="transmembrane region" description="Helical" evidence="6">
    <location>
        <begin position="381"/>
        <end position="402"/>
    </location>
</feature>
<dbReference type="GO" id="GO:0005886">
    <property type="term" value="C:plasma membrane"/>
    <property type="evidence" value="ECO:0007669"/>
    <property type="project" value="UniProtKB-SubCell"/>
</dbReference>
<feature type="transmembrane region" description="Helical" evidence="6">
    <location>
        <begin position="215"/>
        <end position="236"/>
    </location>
</feature>
<dbReference type="RefSeq" id="WP_136405270.1">
    <property type="nucleotide sequence ID" value="NZ_SSWX01000003.1"/>
</dbReference>
<feature type="transmembrane region" description="Helical" evidence="6">
    <location>
        <begin position="312"/>
        <end position="330"/>
    </location>
</feature>
<comment type="caution">
    <text evidence="8">The sequence shown here is derived from an EMBL/GenBank/DDBJ whole genome shotgun (WGS) entry which is preliminary data.</text>
</comment>
<feature type="domain" description="Major facilitator superfamily (MFS) profile" evidence="7">
    <location>
        <begin position="16"/>
        <end position="407"/>
    </location>
</feature>
<dbReference type="OrthoDB" id="8792530at2"/>
<evidence type="ECO:0000259" key="7">
    <source>
        <dbReference type="PROSITE" id="PS50850"/>
    </source>
</evidence>
<feature type="transmembrane region" description="Helical" evidence="6">
    <location>
        <begin position="53"/>
        <end position="76"/>
    </location>
</feature>
<dbReference type="EMBL" id="SSWX01000003">
    <property type="protein sequence ID" value="THJ35671.1"/>
    <property type="molecule type" value="Genomic_DNA"/>
</dbReference>
<keyword evidence="9" id="KW-1185">Reference proteome</keyword>
<feature type="transmembrane region" description="Helical" evidence="6">
    <location>
        <begin position="168"/>
        <end position="188"/>
    </location>
</feature>
<keyword evidence="4 6" id="KW-1133">Transmembrane helix</keyword>
<evidence type="ECO:0000256" key="2">
    <source>
        <dbReference type="ARBA" id="ARBA00022475"/>
    </source>
</evidence>
<evidence type="ECO:0000256" key="6">
    <source>
        <dbReference type="SAM" id="Phobius"/>
    </source>
</evidence>
<dbReference type="Pfam" id="PF07690">
    <property type="entry name" value="MFS_1"/>
    <property type="match status" value="1"/>
</dbReference>
<evidence type="ECO:0000256" key="5">
    <source>
        <dbReference type="ARBA" id="ARBA00023136"/>
    </source>
</evidence>
<dbReference type="Gene3D" id="1.20.1250.20">
    <property type="entry name" value="MFS general substrate transporter like domains"/>
    <property type="match status" value="1"/>
</dbReference>
<feature type="transmembrane region" description="Helical" evidence="6">
    <location>
        <begin position="289"/>
        <end position="306"/>
    </location>
</feature>
<feature type="transmembrane region" description="Helical" evidence="6">
    <location>
        <begin position="83"/>
        <end position="100"/>
    </location>
</feature>
<dbReference type="InterPro" id="IPR020846">
    <property type="entry name" value="MFS_dom"/>
</dbReference>
<evidence type="ECO:0000313" key="8">
    <source>
        <dbReference type="EMBL" id="THJ35671.1"/>
    </source>
</evidence>
<evidence type="ECO:0000256" key="3">
    <source>
        <dbReference type="ARBA" id="ARBA00022692"/>
    </source>
</evidence>
<reference evidence="8 9" key="1">
    <citation type="submission" date="2019-04" db="EMBL/GenBank/DDBJ databases">
        <title>Lampropedia sp YIM MLB12 draf genome.</title>
        <authorList>
            <person name="Wang Y.-X."/>
        </authorList>
    </citation>
    <scope>NUCLEOTIDE SEQUENCE [LARGE SCALE GENOMIC DNA]</scope>
    <source>
        <strain evidence="8 9">YIM MLB12</strain>
    </source>
</reference>
<evidence type="ECO:0000256" key="1">
    <source>
        <dbReference type="ARBA" id="ARBA00004651"/>
    </source>
</evidence>
<feature type="transmembrane region" description="Helical" evidence="6">
    <location>
        <begin position="140"/>
        <end position="162"/>
    </location>
</feature>
<dbReference type="AlphaFoldDB" id="A0A4S5BWS0"/>
<dbReference type="InterPro" id="IPR050189">
    <property type="entry name" value="MFS_Efflux_Transporters"/>
</dbReference>
<dbReference type="GO" id="GO:0022857">
    <property type="term" value="F:transmembrane transporter activity"/>
    <property type="evidence" value="ECO:0007669"/>
    <property type="project" value="InterPro"/>
</dbReference>
<accession>A0A4S5BWS0</accession>
<organism evidence="8 9">
    <name type="scientific">Lampropedia aestuarii</name>
    <dbReference type="NCBI Taxonomy" id="2562762"/>
    <lineage>
        <taxon>Bacteria</taxon>
        <taxon>Pseudomonadati</taxon>
        <taxon>Pseudomonadota</taxon>
        <taxon>Betaproteobacteria</taxon>
        <taxon>Burkholderiales</taxon>
        <taxon>Comamonadaceae</taxon>
        <taxon>Lampropedia</taxon>
    </lineage>
</organism>
<dbReference type="SUPFAM" id="SSF103473">
    <property type="entry name" value="MFS general substrate transporter"/>
    <property type="match status" value="1"/>
</dbReference>
<feature type="transmembrane region" description="Helical" evidence="6">
    <location>
        <begin position="106"/>
        <end position="128"/>
    </location>
</feature>
<dbReference type="InterPro" id="IPR011701">
    <property type="entry name" value="MFS"/>
</dbReference>
<dbReference type="InterPro" id="IPR036259">
    <property type="entry name" value="MFS_trans_sf"/>
</dbReference>
<dbReference type="PROSITE" id="PS50850">
    <property type="entry name" value="MFS"/>
    <property type="match status" value="1"/>
</dbReference>
<name>A0A4S5BWS0_9BURK</name>
<dbReference type="Proteomes" id="UP000306236">
    <property type="component" value="Unassembled WGS sequence"/>
</dbReference>
<comment type="subcellular location">
    <subcellularLocation>
        <location evidence="1">Cell membrane</location>
        <topology evidence="1">Multi-pass membrane protein</topology>
    </subcellularLocation>
</comment>
<evidence type="ECO:0000256" key="4">
    <source>
        <dbReference type="ARBA" id="ARBA00022989"/>
    </source>
</evidence>
<gene>
    <name evidence="8" type="ORF">E8K88_03555</name>
</gene>
<keyword evidence="2" id="KW-1003">Cell membrane</keyword>
<proteinExistence type="predicted"/>
<protein>
    <submittedName>
        <fullName evidence="8">MFS transporter</fullName>
    </submittedName>
</protein>
<keyword evidence="3 6" id="KW-0812">Transmembrane</keyword>
<feature type="transmembrane region" description="Helical" evidence="6">
    <location>
        <begin position="350"/>
        <end position="375"/>
    </location>
</feature>
<evidence type="ECO:0000313" key="9">
    <source>
        <dbReference type="Proteomes" id="UP000306236"/>
    </source>
</evidence>
<dbReference type="PANTHER" id="PTHR43124:SF3">
    <property type="entry name" value="CHLORAMPHENICOL EFFLUX PUMP RV0191"/>
    <property type="match status" value="1"/>
</dbReference>
<feature type="transmembrane region" description="Helical" evidence="6">
    <location>
        <begin position="256"/>
        <end position="277"/>
    </location>
</feature>
<keyword evidence="5 6" id="KW-0472">Membrane</keyword>
<sequence length="417" mass="44628">MTAAPSSITLRTAWVMLLTLILGFALSQAYRTVAGILSVPLIAQFGLSPQEMGAVAAAFHFAFGGMQLIMGVGIDVYGIRRTILAGFPMTVLGSLVSAIAPNAGVLIFGQALIGIGCAPAFLVCTVFIARYFPAHRFAAISGLALGMGGLGLIFTGTPLAWLVEQSNWRAAFWILSALSLAAWLAIFAKVHEPASPTPASPRWTMLWPALKGYGALLRLPHTAGILCLAFVCYASFITLRGLWLAPYLVDRFGESLIFSGNIALVLSIISLFSPSLFGRLDPGNAKRRLGLILLPWTLVLFFTTMALTHQLWLAVTCLLLIAIFMGCAVWQYSDVRNAYPNHMTGRAMALFTMSMFLGVAVMQSLSGFVAQWALASGYDKYSAVFISVAMMLALGSIAFMVLPSPPKDAAQTPEAAD</sequence>